<evidence type="ECO:0000313" key="2">
    <source>
        <dbReference type="EMBL" id="TNN39101.1"/>
    </source>
</evidence>
<dbReference type="SUPFAM" id="SSF55729">
    <property type="entry name" value="Acyl-CoA N-acyltransferases (Nat)"/>
    <property type="match status" value="1"/>
</dbReference>
<keyword evidence="3" id="KW-1185">Reference proteome</keyword>
<dbReference type="PANTHER" id="PTHR21178:SF8">
    <property type="entry name" value="CILIA- AND FLAGELLA-ASSOCIATED PROTEIN 61"/>
    <property type="match status" value="1"/>
</dbReference>
<accession>A0A4Z2FDP4</accession>
<reference evidence="2 3" key="1">
    <citation type="submission" date="2019-03" db="EMBL/GenBank/DDBJ databases">
        <title>First draft genome of Liparis tanakae, snailfish: a comprehensive survey of snailfish specific genes.</title>
        <authorList>
            <person name="Kim W."/>
            <person name="Song I."/>
            <person name="Jeong J.-H."/>
            <person name="Kim D."/>
            <person name="Kim S."/>
            <person name="Ryu S."/>
            <person name="Song J.Y."/>
            <person name="Lee S.K."/>
        </authorList>
    </citation>
    <scope>NUCLEOTIDE SEQUENCE [LARGE SCALE GENOMIC DNA]</scope>
    <source>
        <tissue evidence="2">Muscle</tissue>
    </source>
</reference>
<dbReference type="Pfam" id="PF16092">
    <property type="entry name" value="CFAP61_N"/>
    <property type="match status" value="1"/>
</dbReference>
<dbReference type="InterPro" id="IPR038884">
    <property type="entry name" value="CFAP61"/>
</dbReference>
<organism evidence="2 3">
    <name type="scientific">Liparis tanakae</name>
    <name type="common">Tanaka's snailfish</name>
    <dbReference type="NCBI Taxonomy" id="230148"/>
    <lineage>
        <taxon>Eukaryota</taxon>
        <taxon>Metazoa</taxon>
        <taxon>Chordata</taxon>
        <taxon>Craniata</taxon>
        <taxon>Vertebrata</taxon>
        <taxon>Euteleostomi</taxon>
        <taxon>Actinopterygii</taxon>
        <taxon>Neopterygii</taxon>
        <taxon>Teleostei</taxon>
        <taxon>Neoteleostei</taxon>
        <taxon>Acanthomorphata</taxon>
        <taxon>Eupercaria</taxon>
        <taxon>Perciformes</taxon>
        <taxon>Cottioidei</taxon>
        <taxon>Cottales</taxon>
        <taxon>Liparidae</taxon>
        <taxon>Liparis</taxon>
    </lineage>
</organism>
<dbReference type="InterPro" id="IPR032151">
    <property type="entry name" value="CFAP61_N"/>
</dbReference>
<keyword evidence="2" id="KW-0282">Flagellum</keyword>
<gene>
    <name evidence="2" type="primary">Cfap61_0</name>
    <name evidence="2" type="ORF">EYF80_050736</name>
</gene>
<sequence>MRSSTSPRGQQEAVSVRMSESADAQAIERLIGPSAAVFGRVNVLHLLERANLAVTLANEKEEILAHASFLDHPLGDVVDPRCWEPFLQSHLGAEACTVGVTGDASQLLSGFILFVTVNMAVFDAVVELEHVCLVGPHVAAPGSVLAPEPEPALQDVFEPLQRAAGAGPRCWALISHRHEHCPKLRFRTARVEDHDDIMNLFKEQAKLLPAFDDPYFLAELLDSQDQRNHSAVCERDGVPVGLVSLTSAVALRHLVELFDLSELEAWHQAAAAGSSASRPGETQPTGCFPESSNVVSIQAFVMDKDYENRSVDFLPYIFSVFPDLDFLLITVATTSPEFPLLQSFLRVPPRASCSPPRQLYVLHRAGLSSVVEVRPAAPADRPAVSDLVTGLRSGEALMRDLDRYHQTRRDQTTTSTLHHATRVFVIIGCPALPPQVLQPSGPGVVLIQNPLVDVGH</sequence>
<dbReference type="OrthoDB" id="382863at2759"/>
<dbReference type="Proteomes" id="UP000314294">
    <property type="component" value="Unassembled WGS sequence"/>
</dbReference>
<dbReference type="InterPro" id="IPR016181">
    <property type="entry name" value="Acyl_CoA_acyltransferase"/>
</dbReference>
<keyword evidence="2" id="KW-0969">Cilium</keyword>
<name>A0A4Z2FDP4_9TELE</name>
<comment type="caution">
    <text evidence="2">The sequence shown here is derived from an EMBL/GenBank/DDBJ whole genome shotgun (WGS) entry which is preliminary data.</text>
</comment>
<evidence type="ECO:0000259" key="1">
    <source>
        <dbReference type="Pfam" id="PF16092"/>
    </source>
</evidence>
<proteinExistence type="predicted"/>
<dbReference type="PANTHER" id="PTHR21178">
    <property type="entry name" value="CILIA- AND FLAGELLA-ASSOCIATED PROTEIN 61"/>
    <property type="match status" value="1"/>
</dbReference>
<protein>
    <submittedName>
        <fullName evidence="2">Cilia-and flagella-associated protein 61</fullName>
    </submittedName>
</protein>
<feature type="domain" description="Cilia- and flagella-associated protein 61 N-terminal" evidence="1">
    <location>
        <begin position="15"/>
        <end position="264"/>
    </location>
</feature>
<keyword evidence="2" id="KW-0966">Cell projection</keyword>
<evidence type="ECO:0000313" key="3">
    <source>
        <dbReference type="Proteomes" id="UP000314294"/>
    </source>
</evidence>
<dbReference type="AlphaFoldDB" id="A0A4Z2FDP4"/>
<dbReference type="EMBL" id="SRLO01001309">
    <property type="protein sequence ID" value="TNN39101.1"/>
    <property type="molecule type" value="Genomic_DNA"/>
</dbReference>